<reference evidence="1 2" key="1">
    <citation type="submission" date="2015-11" db="EMBL/GenBank/DDBJ databases">
        <title>Genome Sequence of Bacillus simplex strain VanAntwerpen2.</title>
        <authorList>
            <person name="Couger M.B."/>
        </authorList>
    </citation>
    <scope>NUCLEOTIDE SEQUENCE [LARGE SCALE GENOMIC DNA]</scope>
    <source>
        <strain evidence="1 2">VanAntwerpen02</strain>
    </source>
</reference>
<gene>
    <name evidence="1" type="ORF">AS888_11595</name>
</gene>
<dbReference type="RefSeq" id="WP_061144730.1">
    <property type="nucleotide sequence ID" value="NZ_LNNH01000059.1"/>
</dbReference>
<evidence type="ECO:0000313" key="1">
    <source>
        <dbReference type="EMBL" id="KWW11038.1"/>
    </source>
</evidence>
<keyword evidence="2" id="KW-1185">Reference proteome</keyword>
<dbReference type="AlphaFoldDB" id="A0A109MRY8"/>
<accession>A0A109MRY8</accession>
<proteinExistence type="predicted"/>
<dbReference type="Proteomes" id="UP000064189">
    <property type="component" value="Unassembled WGS sequence"/>
</dbReference>
<organism evidence="1 2">
    <name type="scientific">Peribacillus simplex</name>
    <dbReference type="NCBI Taxonomy" id="1478"/>
    <lineage>
        <taxon>Bacteria</taxon>
        <taxon>Bacillati</taxon>
        <taxon>Bacillota</taxon>
        <taxon>Bacilli</taxon>
        <taxon>Bacillales</taxon>
        <taxon>Bacillaceae</taxon>
        <taxon>Peribacillus</taxon>
    </lineage>
</organism>
<dbReference type="EMBL" id="LNNH01000059">
    <property type="protein sequence ID" value="KWW11038.1"/>
    <property type="molecule type" value="Genomic_DNA"/>
</dbReference>
<sequence length="132" mass="15443">MDKNHVILEPFQHQVSCCCPGQKHLHMIDFFPGDVWTITDERKYVDCLGWHFLIVVNEEYQFFMQVADIEELYSTGTICSILDLDLRINHLGFKINEALDAHDRESFLSFADELSCVQEIKNKMNTEDVHAY</sequence>
<name>A0A109MRY8_9BACI</name>
<evidence type="ECO:0000313" key="2">
    <source>
        <dbReference type="Proteomes" id="UP000064189"/>
    </source>
</evidence>
<comment type="caution">
    <text evidence="1">The sequence shown here is derived from an EMBL/GenBank/DDBJ whole genome shotgun (WGS) entry which is preliminary data.</text>
</comment>
<protein>
    <submittedName>
        <fullName evidence="1">Uncharacterized protein</fullName>
    </submittedName>
</protein>